<feature type="domain" description="Methyltransferase" evidence="2">
    <location>
        <begin position="75"/>
        <end position="160"/>
    </location>
</feature>
<comment type="caution">
    <text evidence="3">The sequence shown here is derived from an EMBL/GenBank/DDBJ whole genome shotgun (WGS) entry which is preliminary data.</text>
</comment>
<dbReference type="InterPro" id="IPR029063">
    <property type="entry name" value="SAM-dependent_MTases_sf"/>
</dbReference>
<dbReference type="Gene3D" id="3.40.50.150">
    <property type="entry name" value="Vaccinia Virus protein VP39"/>
    <property type="match status" value="1"/>
</dbReference>
<dbReference type="InterPro" id="IPR041698">
    <property type="entry name" value="Methyltransf_25"/>
</dbReference>
<evidence type="ECO:0000256" key="1">
    <source>
        <dbReference type="SAM" id="MobiDB-lite"/>
    </source>
</evidence>
<dbReference type="SUPFAM" id="SSF53335">
    <property type="entry name" value="S-adenosyl-L-methionine-dependent methyltransferases"/>
    <property type="match status" value="1"/>
</dbReference>
<organism evidence="3 4">
    <name type="scientific">Amycolatopsis halotolerans</name>
    <dbReference type="NCBI Taxonomy" id="330083"/>
    <lineage>
        <taxon>Bacteria</taxon>
        <taxon>Bacillati</taxon>
        <taxon>Actinomycetota</taxon>
        <taxon>Actinomycetes</taxon>
        <taxon>Pseudonocardiales</taxon>
        <taxon>Pseudonocardiaceae</taxon>
        <taxon>Amycolatopsis</taxon>
    </lineage>
</organism>
<dbReference type="EC" id="2.1.1.64" evidence="3"/>
<dbReference type="Proteomes" id="UP001595764">
    <property type="component" value="Unassembled WGS sequence"/>
</dbReference>
<gene>
    <name evidence="3" type="ORF">ACFORO_08645</name>
</gene>
<feature type="region of interest" description="Disordered" evidence="1">
    <location>
        <begin position="1"/>
        <end position="30"/>
    </location>
</feature>
<dbReference type="Pfam" id="PF13649">
    <property type="entry name" value="Methyltransf_25"/>
    <property type="match status" value="1"/>
</dbReference>
<keyword evidence="4" id="KW-1185">Reference proteome</keyword>
<evidence type="ECO:0000313" key="3">
    <source>
        <dbReference type="EMBL" id="MFC3510227.1"/>
    </source>
</evidence>
<keyword evidence="3" id="KW-0808">Transferase</keyword>
<dbReference type="EMBL" id="JBHRWI010000012">
    <property type="protein sequence ID" value="MFC3510227.1"/>
    <property type="molecule type" value="Genomic_DNA"/>
</dbReference>
<evidence type="ECO:0000313" key="4">
    <source>
        <dbReference type="Proteomes" id="UP001595764"/>
    </source>
</evidence>
<reference evidence="4" key="1">
    <citation type="journal article" date="2019" name="Int. J. Syst. Evol. Microbiol.">
        <title>The Global Catalogue of Microorganisms (GCM) 10K type strain sequencing project: providing services to taxonomists for standard genome sequencing and annotation.</title>
        <authorList>
            <consortium name="The Broad Institute Genomics Platform"/>
            <consortium name="The Broad Institute Genome Sequencing Center for Infectious Disease"/>
            <person name="Wu L."/>
            <person name="Ma J."/>
        </authorList>
    </citation>
    <scope>NUCLEOTIDE SEQUENCE [LARGE SCALE GENOMIC DNA]</scope>
    <source>
        <strain evidence="4">CGMCC 4.7682</strain>
    </source>
</reference>
<accession>A0ABV7QEF4</accession>
<dbReference type="EC" id="2.1.1.222" evidence="3"/>
<dbReference type="RefSeq" id="WP_377868192.1">
    <property type="nucleotide sequence ID" value="NZ_JBHMAY010000005.1"/>
</dbReference>
<dbReference type="GO" id="GO:0061542">
    <property type="term" value="F:3-demethylubiquinol 3-O-methyltransferase activity"/>
    <property type="evidence" value="ECO:0007669"/>
    <property type="project" value="UniProtKB-EC"/>
</dbReference>
<name>A0ABV7QEF4_9PSEU</name>
<keyword evidence="3" id="KW-0489">Methyltransferase</keyword>
<sequence length="231" mass="24663">MSTPESGSASDLVATRPARGTVHSGPAGFDGALTGDADHLELTDGRRVRIAVRRWHGEADHGDRRLLDCCHGPAIDLGCGPGRLVRALAARGLPTLGVDVSPWAVRYCRARGAPVLQRDVFGPLPGAGFWRHVLLADGNIGLGGDPVTLLRRSAALLRPAGTVLVEIAPADNGLWRGAARVGSSPKSGEWFPWAIVGLDALDAVACAAGLRLRERHRCQHRNFAVLHRERW</sequence>
<proteinExistence type="predicted"/>
<dbReference type="GO" id="GO:0102208">
    <property type="term" value="F:2-polyprenyl-6-hydroxyphenol methylase activity"/>
    <property type="evidence" value="ECO:0007669"/>
    <property type="project" value="UniProtKB-EC"/>
</dbReference>
<dbReference type="GO" id="GO:0032259">
    <property type="term" value="P:methylation"/>
    <property type="evidence" value="ECO:0007669"/>
    <property type="project" value="UniProtKB-KW"/>
</dbReference>
<evidence type="ECO:0000259" key="2">
    <source>
        <dbReference type="Pfam" id="PF13649"/>
    </source>
</evidence>
<protein>
    <submittedName>
        <fullName evidence="3">Class I SAM-dependent methyltransferase</fullName>
        <ecNumber evidence="3">2.1.1.222</ecNumber>
        <ecNumber evidence="3">2.1.1.64</ecNumber>
    </submittedName>
</protein>